<reference evidence="1 2" key="1">
    <citation type="journal article" date="2019" name="J Genomics">
        <title>The Draft Genome of a Hydrogen-producing Cyanobacterium, Arthrospira platensis NIES-46.</title>
        <authorList>
            <person name="Suzuki S."/>
            <person name="Yamaguchi H."/>
            <person name="Kawachi M."/>
        </authorList>
    </citation>
    <scope>NUCLEOTIDE SEQUENCE [LARGE SCALE GENOMIC DNA]</scope>
    <source>
        <strain evidence="1 2">NIES-46</strain>
    </source>
</reference>
<evidence type="ECO:0000313" key="2">
    <source>
        <dbReference type="Proteomes" id="UP000326169"/>
    </source>
</evidence>
<accession>A0A5M3T0Z7</accession>
<dbReference type="RefSeq" id="WP_148261833.1">
    <property type="nucleotide sequence ID" value="NZ_BIMW01000018.1"/>
</dbReference>
<comment type="caution">
    <text evidence="1">The sequence shown here is derived from an EMBL/GenBank/DDBJ whole genome shotgun (WGS) entry which is preliminary data.</text>
</comment>
<dbReference type="EMBL" id="BIMW01000018">
    <property type="protein sequence ID" value="GCE92477.1"/>
    <property type="molecule type" value="Genomic_DNA"/>
</dbReference>
<dbReference type="GeneID" id="301681480"/>
<evidence type="ECO:0000313" key="1">
    <source>
        <dbReference type="EMBL" id="GCE92477.1"/>
    </source>
</evidence>
<gene>
    <name evidence="1" type="ORF">NIES46_05170</name>
</gene>
<proteinExistence type="predicted"/>
<protein>
    <submittedName>
        <fullName evidence="1">Uncharacterized protein</fullName>
    </submittedName>
</protein>
<name>A0A5M3T0Z7_LIMPL</name>
<sequence>MMINSVPANGKLPPELAIAQRARQKYRLASQKCDRLESQKCDRLESQKCDRLESQKCDRVLSQKCDVSPRVSERESRSVCEAHIAPPIFMDYLTNQKTPFSPIQYP</sequence>
<dbReference type="Proteomes" id="UP000326169">
    <property type="component" value="Unassembled WGS sequence"/>
</dbReference>
<keyword evidence="2" id="KW-1185">Reference proteome</keyword>
<organism evidence="1 2">
    <name type="scientific">Limnospira platensis NIES-46</name>
    <dbReference type="NCBI Taxonomy" id="1236695"/>
    <lineage>
        <taxon>Bacteria</taxon>
        <taxon>Bacillati</taxon>
        <taxon>Cyanobacteriota</taxon>
        <taxon>Cyanophyceae</taxon>
        <taxon>Oscillatoriophycideae</taxon>
        <taxon>Oscillatoriales</taxon>
        <taxon>Sirenicapillariaceae</taxon>
        <taxon>Limnospira</taxon>
    </lineage>
</organism>